<dbReference type="InterPro" id="IPR007263">
    <property type="entry name" value="DCC1-like"/>
</dbReference>
<accession>A0ABX1TPB3</accession>
<dbReference type="CDD" id="cd01659">
    <property type="entry name" value="TRX_superfamily"/>
    <property type="match status" value="1"/>
</dbReference>
<protein>
    <submittedName>
        <fullName evidence="1">DUF393 domain-containing protein</fullName>
    </submittedName>
</protein>
<dbReference type="SUPFAM" id="SSF52833">
    <property type="entry name" value="Thioredoxin-like"/>
    <property type="match status" value="1"/>
</dbReference>
<proteinExistence type="predicted"/>
<name>A0ABX1TPB3_9GAMM</name>
<dbReference type="InterPro" id="IPR036249">
    <property type="entry name" value="Thioredoxin-like_sf"/>
</dbReference>
<reference evidence="1 2" key="1">
    <citation type="submission" date="2019-03" db="EMBL/GenBank/DDBJ databases">
        <title>Metabolic reconstructions from genomes of highly enriched 'Candidatus Accumulibacter' and 'Candidatus Competibacter' bioreactor populations.</title>
        <authorList>
            <person name="Annavajhala M.K."/>
            <person name="Welles L."/>
            <person name="Abbas B."/>
            <person name="Sorokin D."/>
            <person name="Park H."/>
            <person name="Van Loosdrecht M."/>
            <person name="Chandran K."/>
        </authorList>
    </citation>
    <scope>NUCLEOTIDE SEQUENCE [LARGE SCALE GENOMIC DNA]</scope>
    <source>
        <strain evidence="1 2">SBR_G</strain>
    </source>
</reference>
<evidence type="ECO:0000313" key="2">
    <source>
        <dbReference type="Proteomes" id="UP000760480"/>
    </source>
</evidence>
<evidence type="ECO:0000313" key="1">
    <source>
        <dbReference type="EMBL" id="NMQ20521.1"/>
    </source>
</evidence>
<sequence>MSETEHEITVFYDGACPHCVRDRERYETWAGRAGAPVCWFDITGQDEQLRALGIDPRRALTELHVLDERRRIRSELDAYILLLNRIPWLKPLAWLIGRPWNRPWLARLYHRSVDRRLRQGRRVQ</sequence>
<dbReference type="EMBL" id="SPMZ01000052">
    <property type="protein sequence ID" value="NMQ20521.1"/>
    <property type="molecule type" value="Genomic_DNA"/>
</dbReference>
<dbReference type="Proteomes" id="UP000760480">
    <property type="component" value="Unassembled WGS sequence"/>
</dbReference>
<gene>
    <name evidence="1" type="ORF">E4P82_15765</name>
</gene>
<comment type="caution">
    <text evidence="1">The sequence shown here is derived from an EMBL/GenBank/DDBJ whole genome shotgun (WGS) entry which is preliminary data.</text>
</comment>
<dbReference type="Pfam" id="PF04134">
    <property type="entry name" value="DCC1-like"/>
    <property type="match status" value="1"/>
</dbReference>
<keyword evidence="2" id="KW-1185">Reference proteome</keyword>
<organism evidence="1 2">
    <name type="scientific">Candidatus Competibacter phosphatis</name>
    <dbReference type="NCBI Taxonomy" id="221280"/>
    <lineage>
        <taxon>Bacteria</taxon>
        <taxon>Pseudomonadati</taxon>
        <taxon>Pseudomonadota</taxon>
        <taxon>Gammaproteobacteria</taxon>
        <taxon>Candidatus Competibacteraceae</taxon>
        <taxon>Candidatus Competibacter</taxon>
    </lineage>
</organism>